<reference evidence="1 2" key="1">
    <citation type="submission" date="2017-11" db="EMBL/GenBank/DDBJ databases">
        <title>Draft Genome Sequence of Sporolactobacillus inulinus NBRC 111894 Isolated from Koso, a Japanese Sugar-Vegetable Fermented Beverage.</title>
        <authorList>
            <person name="Chiou T.Y."/>
            <person name="Oshima K."/>
            <person name="Suda W."/>
            <person name="Hattori M."/>
            <person name="Takahashi T."/>
        </authorList>
    </citation>
    <scope>NUCLEOTIDE SEQUENCE [LARGE SCALE GENOMIC DNA]</scope>
    <source>
        <strain evidence="1 2">NBRC111894</strain>
    </source>
</reference>
<name>A0A4Y1Z669_9BACL</name>
<protein>
    <submittedName>
        <fullName evidence="1">Uncharacterized protein</fullName>
    </submittedName>
</protein>
<proteinExistence type="predicted"/>
<organism evidence="1 2">
    <name type="scientific">Sporolactobacillus inulinus</name>
    <dbReference type="NCBI Taxonomy" id="2078"/>
    <lineage>
        <taxon>Bacteria</taxon>
        <taxon>Bacillati</taxon>
        <taxon>Bacillota</taxon>
        <taxon>Bacilli</taxon>
        <taxon>Bacillales</taxon>
        <taxon>Sporolactobacillaceae</taxon>
        <taxon>Sporolactobacillus</taxon>
    </lineage>
</organism>
<comment type="caution">
    <text evidence="1">The sequence shown here is derived from an EMBL/GenBank/DDBJ whole genome shotgun (WGS) entry which is preliminary data.</text>
</comment>
<dbReference type="AlphaFoldDB" id="A0A4Y1Z669"/>
<dbReference type="EMBL" id="BEXB01000001">
    <property type="protein sequence ID" value="GAY74525.1"/>
    <property type="molecule type" value="Genomic_DNA"/>
</dbReference>
<accession>A0A4Y1Z669</accession>
<gene>
    <name evidence="1" type="ORF">NBRC111894_79</name>
</gene>
<evidence type="ECO:0000313" key="1">
    <source>
        <dbReference type="EMBL" id="GAY74525.1"/>
    </source>
</evidence>
<dbReference type="Proteomes" id="UP000319716">
    <property type="component" value="Unassembled WGS sequence"/>
</dbReference>
<evidence type="ECO:0000313" key="2">
    <source>
        <dbReference type="Proteomes" id="UP000319716"/>
    </source>
</evidence>
<sequence length="65" mass="7688">MAKTLVYWFEEGAKLKKDLWQFINCQRSFDDTKAIIFRSLFALDSVQFIKELIVQDFNISALHSE</sequence>